<gene>
    <name evidence="3" type="ORF">BCR44DRAFT_1483839</name>
</gene>
<keyword evidence="4" id="KW-1185">Reference proteome</keyword>
<dbReference type="FunFam" id="3.30.1140.40:FF:000003">
    <property type="entry name" value="tctex1 domain-containing protein 2"/>
    <property type="match status" value="1"/>
</dbReference>
<evidence type="ECO:0000313" key="4">
    <source>
        <dbReference type="Proteomes" id="UP000193411"/>
    </source>
</evidence>
<feature type="region of interest" description="Disordered" evidence="2">
    <location>
        <begin position="1"/>
        <end position="21"/>
    </location>
</feature>
<dbReference type="GO" id="GO:0005868">
    <property type="term" value="C:cytoplasmic dynein complex"/>
    <property type="evidence" value="ECO:0007669"/>
    <property type="project" value="TreeGrafter"/>
</dbReference>
<dbReference type="Gene3D" id="3.30.1140.40">
    <property type="entry name" value="Tctex-1"/>
    <property type="match status" value="1"/>
</dbReference>
<dbReference type="InterPro" id="IPR005334">
    <property type="entry name" value="Tctex-1-like"/>
</dbReference>
<name>A0A1Y2HT52_9FUNG</name>
<evidence type="ECO:0000313" key="3">
    <source>
        <dbReference type="EMBL" id="ORZ37780.1"/>
    </source>
</evidence>
<accession>A0A1Y2HT52</accession>
<dbReference type="Pfam" id="PF03645">
    <property type="entry name" value="Tctex-1"/>
    <property type="match status" value="1"/>
</dbReference>
<comment type="similarity">
    <text evidence="1">Belongs to the dynein light chain Tctex-type family.</text>
</comment>
<reference evidence="3 4" key="1">
    <citation type="submission" date="2016-07" db="EMBL/GenBank/DDBJ databases">
        <title>Pervasive Adenine N6-methylation of Active Genes in Fungi.</title>
        <authorList>
            <consortium name="DOE Joint Genome Institute"/>
            <person name="Mondo S.J."/>
            <person name="Dannebaum R.O."/>
            <person name="Kuo R.C."/>
            <person name="Labutti K."/>
            <person name="Haridas S."/>
            <person name="Kuo A."/>
            <person name="Salamov A."/>
            <person name="Ahrendt S.R."/>
            <person name="Lipzen A."/>
            <person name="Sullivan W."/>
            <person name="Andreopoulos W.B."/>
            <person name="Clum A."/>
            <person name="Lindquist E."/>
            <person name="Daum C."/>
            <person name="Ramamoorthy G.K."/>
            <person name="Gryganskyi A."/>
            <person name="Culley D."/>
            <person name="Magnuson J.K."/>
            <person name="James T.Y."/>
            <person name="O'Malley M.A."/>
            <person name="Stajich J.E."/>
            <person name="Spatafora J.W."/>
            <person name="Visel A."/>
            <person name="Grigoriev I.V."/>
        </authorList>
    </citation>
    <scope>NUCLEOTIDE SEQUENCE [LARGE SCALE GENOMIC DNA]</scope>
    <source>
        <strain evidence="3 4">PL171</strain>
    </source>
</reference>
<protein>
    <submittedName>
        <fullName evidence="3">Tctex1 domain-containing protein 2</fullName>
    </submittedName>
</protein>
<evidence type="ECO:0000256" key="2">
    <source>
        <dbReference type="SAM" id="MobiDB-lite"/>
    </source>
</evidence>
<comment type="caution">
    <text evidence="3">The sequence shown here is derived from an EMBL/GenBank/DDBJ whole genome shotgun (WGS) entry which is preliminary data.</text>
</comment>
<sequence>MNATDTLASAPATGGAPHHGDDAALIRPNYKNKFKPLIVQQILRQVLTEHLAGKQYSAEDASAWTRSIADAAREKLKGLALDRYKYIVHVMIGEKNGEGTRLNARCFWDPDTDNLAQEVYSNDSLFCVAVAFGVFY</sequence>
<dbReference type="InterPro" id="IPR038586">
    <property type="entry name" value="Tctex-1-like_sf"/>
</dbReference>
<dbReference type="GO" id="GO:0007018">
    <property type="term" value="P:microtubule-based movement"/>
    <property type="evidence" value="ECO:0007669"/>
    <property type="project" value="TreeGrafter"/>
</dbReference>
<feature type="non-terminal residue" evidence="3">
    <location>
        <position position="136"/>
    </location>
</feature>
<dbReference type="GO" id="GO:0005737">
    <property type="term" value="C:cytoplasm"/>
    <property type="evidence" value="ECO:0007669"/>
    <property type="project" value="TreeGrafter"/>
</dbReference>
<dbReference type="GO" id="GO:0045505">
    <property type="term" value="F:dynein intermediate chain binding"/>
    <property type="evidence" value="ECO:0007669"/>
    <property type="project" value="TreeGrafter"/>
</dbReference>
<organism evidence="3 4">
    <name type="scientific">Catenaria anguillulae PL171</name>
    <dbReference type="NCBI Taxonomy" id="765915"/>
    <lineage>
        <taxon>Eukaryota</taxon>
        <taxon>Fungi</taxon>
        <taxon>Fungi incertae sedis</taxon>
        <taxon>Blastocladiomycota</taxon>
        <taxon>Blastocladiomycetes</taxon>
        <taxon>Blastocladiales</taxon>
        <taxon>Catenariaceae</taxon>
        <taxon>Catenaria</taxon>
    </lineage>
</organism>
<proteinExistence type="inferred from homology"/>
<dbReference type="OrthoDB" id="10260741at2759"/>
<dbReference type="Proteomes" id="UP000193411">
    <property type="component" value="Unassembled WGS sequence"/>
</dbReference>
<dbReference type="EMBL" id="MCFL01000011">
    <property type="protein sequence ID" value="ORZ37780.1"/>
    <property type="molecule type" value="Genomic_DNA"/>
</dbReference>
<dbReference type="PANTHER" id="PTHR21255:SF7">
    <property type="entry name" value="DYNEIN LIGHT CHAIN TCTEX-TYPE PROTEIN 2B"/>
    <property type="match status" value="1"/>
</dbReference>
<evidence type="ECO:0000256" key="1">
    <source>
        <dbReference type="ARBA" id="ARBA00005361"/>
    </source>
</evidence>
<dbReference type="STRING" id="765915.A0A1Y2HT52"/>
<dbReference type="AlphaFoldDB" id="A0A1Y2HT52"/>
<dbReference type="CDD" id="cd21459">
    <property type="entry name" value="DLC-like_TCTEX1D2"/>
    <property type="match status" value="1"/>
</dbReference>
<dbReference type="PANTHER" id="PTHR21255">
    <property type="entry name" value="T-COMPLEX-ASSOCIATED-TESTIS-EXPRESSED 1/ DYNEIN LIGHT CHAIN"/>
    <property type="match status" value="1"/>
</dbReference>